<gene>
    <name evidence="2" type="ORF">ETU09_07300</name>
</gene>
<dbReference type="Gene3D" id="1.10.340.30">
    <property type="entry name" value="Hypothetical protein, domain 2"/>
    <property type="match status" value="1"/>
</dbReference>
<reference evidence="2 3" key="1">
    <citation type="submission" date="2019-02" db="EMBL/GenBank/DDBJ databases">
        <title>Apibacter muscae sp. nov.: a novel member of the house fly microbiota.</title>
        <authorList>
            <person name="Park R."/>
        </authorList>
    </citation>
    <scope>NUCLEOTIDE SEQUENCE [LARGE SCALE GENOMIC DNA]</scope>
    <source>
        <strain evidence="2 3">AL1</strain>
    </source>
</reference>
<dbReference type="OrthoDB" id="9807664at2"/>
<dbReference type="AlphaFoldDB" id="A0A563DBL3"/>
<sequence length="191" mass="22433">MAIQRCDWVGKEEIYINYHDLEWGKPVYEDSTLFEFLVLEGFQAGLSWITILKKRENFRKAFDNFDYTLISKYDQKKLDELLVNDGIIRNKLKINSIVTNSIHFMNIQKEFDSFSNYIWSYVNYQPIVNGWENINDVPTSTPLSDLISKDLKQRGFKFVGTTIIYSYLQAVGVINDHLKKCICYKNLALTK</sequence>
<keyword evidence="1" id="KW-0862">Zinc</keyword>
<comment type="caution">
    <text evidence="2">The sequence shown here is derived from an EMBL/GenBank/DDBJ whole genome shotgun (WGS) entry which is preliminary data.</text>
</comment>
<dbReference type="PANTHER" id="PTHR30037:SF4">
    <property type="entry name" value="DNA-3-METHYLADENINE GLYCOSYLASE I"/>
    <property type="match status" value="1"/>
</dbReference>
<dbReference type="Proteomes" id="UP000319499">
    <property type="component" value="Unassembled WGS sequence"/>
</dbReference>
<evidence type="ECO:0000313" key="3">
    <source>
        <dbReference type="Proteomes" id="UP000319499"/>
    </source>
</evidence>
<dbReference type="GO" id="GO:0006284">
    <property type="term" value="P:base-excision repair"/>
    <property type="evidence" value="ECO:0007669"/>
    <property type="project" value="InterPro"/>
</dbReference>
<keyword evidence="3" id="KW-1185">Reference proteome</keyword>
<dbReference type="InterPro" id="IPR052891">
    <property type="entry name" value="DNA-3mA_glycosylase"/>
</dbReference>
<keyword evidence="1" id="KW-0479">Metal-binding</keyword>
<dbReference type="GO" id="GO:0046872">
    <property type="term" value="F:metal ion binding"/>
    <property type="evidence" value="ECO:0007669"/>
    <property type="project" value="UniProtKB-KW"/>
</dbReference>
<dbReference type="SUPFAM" id="SSF48150">
    <property type="entry name" value="DNA-glycosylase"/>
    <property type="match status" value="1"/>
</dbReference>
<accession>A0A563DBL3</accession>
<dbReference type="Pfam" id="PF03352">
    <property type="entry name" value="Adenine_glyco"/>
    <property type="match status" value="1"/>
</dbReference>
<dbReference type="EMBL" id="SELH01000022">
    <property type="protein sequence ID" value="TWP27449.1"/>
    <property type="molecule type" value="Genomic_DNA"/>
</dbReference>
<organism evidence="2 3">
    <name type="scientific">Apibacter muscae</name>
    <dbReference type="NCBI Taxonomy" id="2509004"/>
    <lineage>
        <taxon>Bacteria</taxon>
        <taxon>Pseudomonadati</taxon>
        <taxon>Bacteroidota</taxon>
        <taxon>Flavobacteriia</taxon>
        <taxon>Flavobacteriales</taxon>
        <taxon>Weeksellaceae</taxon>
        <taxon>Apibacter</taxon>
    </lineage>
</organism>
<evidence type="ECO:0000313" key="2">
    <source>
        <dbReference type="EMBL" id="TWP27449.1"/>
    </source>
</evidence>
<dbReference type="GO" id="GO:0008725">
    <property type="term" value="F:DNA-3-methyladenine glycosylase activity"/>
    <property type="evidence" value="ECO:0007669"/>
    <property type="project" value="InterPro"/>
</dbReference>
<feature type="binding site" evidence="1">
    <location>
        <position position="19"/>
    </location>
    <ligand>
        <name>Zn(2+)</name>
        <dbReference type="ChEBI" id="CHEBI:29105"/>
    </ligand>
</feature>
<proteinExistence type="predicted"/>
<protein>
    <submittedName>
        <fullName evidence="2">DNA-3-methyladenine glycosylase I</fullName>
    </submittedName>
</protein>
<name>A0A563DBL3_9FLAO</name>
<evidence type="ECO:0000256" key="1">
    <source>
        <dbReference type="PIRSR" id="PIRSR605019-1"/>
    </source>
</evidence>
<dbReference type="InterPro" id="IPR005019">
    <property type="entry name" value="Adenine_glyco"/>
</dbReference>
<dbReference type="RefSeq" id="WP_146292835.1">
    <property type="nucleotide sequence ID" value="NZ_SELH01000022.1"/>
</dbReference>
<dbReference type="PANTHER" id="PTHR30037">
    <property type="entry name" value="DNA-3-METHYLADENINE GLYCOSYLASE 1"/>
    <property type="match status" value="1"/>
</dbReference>
<dbReference type="InterPro" id="IPR011257">
    <property type="entry name" value="DNA_glycosylase"/>
</dbReference>
<feature type="binding site" evidence="1">
    <location>
        <position position="177"/>
    </location>
    <ligand>
        <name>Zn(2+)</name>
        <dbReference type="ChEBI" id="CHEBI:29105"/>
    </ligand>
</feature>
<feature type="binding site" evidence="1">
    <location>
        <position position="181"/>
    </location>
    <ligand>
        <name>Zn(2+)</name>
        <dbReference type="ChEBI" id="CHEBI:29105"/>
    </ligand>
</feature>
<feature type="binding site" evidence="1">
    <location>
        <position position="6"/>
    </location>
    <ligand>
        <name>Zn(2+)</name>
        <dbReference type="ChEBI" id="CHEBI:29105"/>
    </ligand>
</feature>